<accession>A0ACD4ZEV8</accession>
<evidence type="ECO:0000313" key="2">
    <source>
        <dbReference type="Proteomes" id="UP001348369"/>
    </source>
</evidence>
<reference evidence="1" key="1">
    <citation type="submission" date="2022-10" db="EMBL/GenBank/DDBJ databases">
        <title>The complete genomes of actinobacterial strains from the NBC collection.</title>
        <authorList>
            <person name="Joergensen T.S."/>
            <person name="Alvarez Arevalo M."/>
            <person name="Sterndorff E.B."/>
            <person name="Faurdal D."/>
            <person name="Vuksanovic O."/>
            <person name="Mourched A.-S."/>
            <person name="Charusanti P."/>
            <person name="Shaw S."/>
            <person name="Blin K."/>
            <person name="Weber T."/>
        </authorList>
    </citation>
    <scope>NUCLEOTIDE SEQUENCE</scope>
    <source>
        <strain evidence="1">NBC 01771</strain>
    </source>
</reference>
<organism evidence="1 2">
    <name type="scientific">Streptomyces scopuliridis</name>
    <dbReference type="NCBI Taxonomy" id="452529"/>
    <lineage>
        <taxon>Bacteria</taxon>
        <taxon>Bacillati</taxon>
        <taxon>Actinomycetota</taxon>
        <taxon>Actinomycetes</taxon>
        <taxon>Kitasatosporales</taxon>
        <taxon>Streptomycetaceae</taxon>
        <taxon>Streptomyces</taxon>
    </lineage>
</organism>
<protein>
    <submittedName>
        <fullName evidence="1">Triose-phosphate isomerase</fullName>
    </submittedName>
</protein>
<proteinExistence type="predicted"/>
<evidence type="ECO:0000313" key="1">
    <source>
        <dbReference type="EMBL" id="WSB96999.1"/>
    </source>
</evidence>
<dbReference type="EMBL" id="CP109109">
    <property type="protein sequence ID" value="WSB96999.1"/>
    <property type="molecule type" value="Genomic_DNA"/>
</dbReference>
<gene>
    <name evidence="1" type="ORF">OG835_08280</name>
</gene>
<keyword evidence="2" id="KW-1185">Reference proteome</keyword>
<name>A0ACD4ZEV8_9ACTN</name>
<sequence length="88" mass="9053">MEAARTGVGDRRARPGAAPGGDHRRARAPAAEWGGRVAGVLYGGSVTVRNAAALLEVPGVDGLFVGRAAWDVDSFLILLETARRATAA</sequence>
<keyword evidence="1" id="KW-0413">Isomerase</keyword>
<dbReference type="Proteomes" id="UP001348369">
    <property type="component" value="Chromosome"/>
</dbReference>